<dbReference type="GO" id="GO:0000976">
    <property type="term" value="F:transcription cis-regulatory region binding"/>
    <property type="evidence" value="ECO:0007669"/>
    <property type="project" value="TreeGrafter"/>
</dbReference>
<dbReference type="Gene3D" id="1.10.10.10">
    <property type="entry name" value="Winged helix-like DNA-binding domain superfamily/Winged helix DNA-binding domain"/>
    <property type="match status" value="1"/>
</dbReference>
<feature type="domain" description="HTH lysR-type" evidence="5">
    <location>
        <begin position="4"/>
        <end position="61"/>
    </location>
</feature>
<organism evidence="6">
    <name type="scientific">bacterium 19NY04SH03</name>
    <dbReference type="NCBI Taxonomy" id="2920647"/>
    <lineage>
        <taxon>Bacteria</taxon>
    </lineage>
</organism>
<keyword evidence="2" id="KW-0805">Transcription regulation</keyword>
<protein>
    <submittedName>
        <fullName evidence="6">LysR family transcriptional regulator</fullName>
    </submittedName>
</protein>
<accession>A0AAU6UM34</accession>
<dbReference type="InterPro" id="IPR005119">
    <property type="entry name" value="LysR_subst-bd"/>
</dbReference>
<evidence type="ECO:0000256" key="3">
    <source>
        <dbReference type="ARBA" id="ARBA00023125"/>
    </source>
</evidence>
<comment type="similarity">
    <text evidence="1">Belongs to the LysR transcriptional regulatory family.</text>
</comment>
<dbReference type="Gene3D" id="3.40.190.290">
    <property type="match status" value="1"/>
</dbReference>
<dbReference type="EMBL" id="CP095346">
    <property type="protein sequence ID" value="XAG73974.1"/>
    <property type="molecule type" value="Genomic_DNA"/>
</dbReference>
<dbReference type="PANTHER" id="PTHR30126:SF39">
    <property type="entry name" value="HTH-TYPE TRANSCRIPTIONAL REGULATOR CYSL"/>
    <property type="match status" value="1"/>
</dbReference>
<dbReference type="SUPFAM" id="SSF46785">
    <property type="entry name" value="Winged helix' DNA-binding domain"/>
    <property type="match status" value="1"/>
</dbReference>
<dbReference type="Pfam" id="PF00126">
    <property type="entry name" value="HTH_1"/>
    <property type="match status" value="1"/>
</dbReference>
<dbReference type="InterPro" id="IPR000847">
    <property type="entry name" value="LysR_HTH_N"/>
</dbReference>
<proteinExistence type="inferred from homology"/>
<evidence type="ECO:0000256" key="4">
    <source>
        <dbReference type="ARBA" id="ARBA00023163"/>
    </source>
</evidence>
<evidence type="ECO:0000313" key="6">
    <source>
        <dbReference type="EMBL" id="XAG73974.1"/>
    </source>
</evidence>
<dbReference type="Pfam" id="PF03466">
    <property type="entry name" value="LysR_substrate"/>
    <property type="match status" value="1"/>
</dbReference>
<keyword evidence="3" id="KW-0238">DNA-binding</keyword>
<dbReference type="PANTHER" id="PTHR30126">
    <property type="entry name" value="HTH-TYPE TRANSCRIPTIONAL REGULATOR"/>
    <property type="match status" value="1"/>
</dbReference>
<dbReference type="InterPro" id="IPR036390">
    <property type="entry name" value="WH_DNA-bd_sf"/>
</dbReference>
<keyword evidence="4" id="KW-0804">Transcription</keyword>
<evidence type="ECO:0000256" key="1">
    <source>
        <dbReference type="ARBA" id="ARBA00009437"/>
    </source>
</evidence>
<dbReference type="InterPro" id="IPR036388">
    <property type="entry name" value="WH-like_DNA-bd_sf"/>
</dbReference>
<dbReference type="AlphaFoldDB" id="A0AAU6UM34"/>
<reference evidence="6" key="1">
    <citation type="submission" date="2022-03" db="EMBL/GenBank/DDBJ databases">
        <title>Sea Food Isolates.</title>
        <authorList>
            <person name="Li c."/>
        </authorList>
    </citation>
    <scope>NUCLEOTIDE SEQUENCE</scope>
    <source>
        <strain evidence="6">19NY04SH03</strain>
    </source>
</reference>
<evidence type="ECO:0000256" key="2">
    <source>
        <dbReference type="ARBA" id="ARBA00023015"/>
    </source>
</evidence>
<name>A0AAU6UM34_UNCXX</name>
<dbReference type="GO" id="GO:0003700">
    <property type="term" value="F:DNA-binding transcription factor activity"/>
    <property type="evidence" value="ECO:0007669"/>
    <property type="project" value="InterPro"/>
</dbReference>
<dbReference type="FunFam" id="1.10.10.10:FF:000001">
    <property type="entry name" value="LysR family transcriptional regulator"/>
    <property type="match status" value="1"/>
</dbReference>
<gene>
    <name evidence="6" type="ORF">MRN42_05560</name>
</gene>
<dbReference type="PRINTS" id="PR00039">
    <property type="entry name" value="HTHLYSR"/>
</dbReference>
<sequence length="301" mass="34969">MVNMNFSQLNAFLLLAQGFNVTETAERLHCTQPSVSIKIKNLEEELGVILFERINNRLYLTPQGKLYKEYASKIISMFDISKNHIRQMNDPSIGEIKFGASHFIGVYLLPKVIAQFKKEYPLVKISMDIGKSNHLIEKLKNHELDFLIMADNIFFNQKEYILNTFLNDPLVLIFPPNHWLSKRKICSFSDIESELFIIKPKHSTTNKFLFENMGKHLEISKIHNTIEIDSIEGIKQGVIHNLGISILSKISVNQELEYGYLCSIPIKDFNIERGVRYIHYREKYISPAMHNFLKMLTKSNK</sequence>
<dbReference type="PROSITE" id="PS50931">
    <property type="entry name" value="HTH_LYSR"/>
    <property type="match status" value="1"/>
</dbReference>
<evidence type="ECO:0000259" key="5">
    <source>
        <dbReference type="PROSITE" id="PS50931"/>
    </source>
</evidence>
<dbReference type="SUPFAM" id="SSF53850">
    <property type="entry name" value="Periplasmic binding protein-like II"/>
    <property type="match status" value="1"/>
</dbReference>